<accession>A0A0F9C4A4</accession>
<organism evidence="2">
    <name type="scientific">marine sediment metagenome</name>
    <dbReference type="NCBI Taxonomy" id="412755"/>
    <lineage>
        <taxon>unclassified sequences</taxon>
        <taxon>metagenomes</taxon>
        <taxon>ecological metagenomes</taxon>
    </lineage>
</organism>
<proteinExistence type="predicted"/>
<feature type="non-terminal residue" evidence="2">
    <location>
        <position position="1"/>
    </location>
</feature>
<evidence type="ECO:0000313" key="2">
    <source>
        <dbReference type="EMBL" id="KKL29069.1"/>
    </source>
</evidence>
<name>A0A0F9C4A4_9ZZZZ</name>
<feature type="region of interest" description="Disordered" evidence="1">
    <location>
        <begin position="151"/>
        <end position="184"/>
    </location>
</feature>
<dbReference type="AlphaFoldDB" id="A0A0F9C4A4"/>
<dbReference type="EMBL" id="LAZR01034873">
    <property type="protein sequence ID" value="KKL29069.1"/>
    <property type="molecule type" value="Genomic_DNA"/>
</dbReference>
<sequence length="184" mass="19935">KEFSTDPNADFNNISKRGFYHVVVSNAEEEAKLILDFEVLGGQSDQLGKVLREWIEFSAAAQAYSFAVAAQLITQAEVEAAKKLRADVTFEPLKSKGRHLVIETDFDEYEGKTRVKVVYKGFYAIDDPNPQVQAVINKGMLQAAGDASENLFGDAGGSEGNDGAAAGQSKEGSSVKDDEFGDLF</sequence>
<protein>
    <submittedName>
        <fullName evidence="2">Uncharacterized protein</fullName>
    </submittedName>
</protein>
<evidence type="ECO:0000256" key="1">
    <source>
        <dbReference type="SAM" id="MobiDB-lite"/>
    </source>
</evidence>
<comment type="caution">
    <text evidence="2">The sequence shown here is derived from an EMBL/GenBank/DDBJ whole genome shotgun (WGS) entry which is preliminary data.</text>
</comment>
<gene>
    <name evidence="2" type="ORF">LCGC14_2368840</name>
</gene>
<reference evidence="2" key="1">
    <citation type="journal article" date="2015" name="Nature">
        <title>Complex archaea that bridge the gap between prokaryotes and eukaryotes.</title>
        <authorList>
            <person name="Spang A."/>
            <person name="Saw J.H."/>
            <person name="Jorgensen S.L."/>
            <person name="Zaremba-Niedzwiedzka K."/>
            <person name="Martijn J."/>
            <person name="Lind A.E."/>
            <person name="van Eijk R."/>
            <person name="Schleper C."/>
            <person name="Guy L."/>
            <person name="Ettema T.J."/>
        </authorList>
    </citation>
    <scope>NUCLEOTIDE SEQUENCE</scope>
</reference>